<evidence type="ECO:0000313" key="8">
    <source>
        <dbReference type="Proteomes" id="UP000462212"/>
    </source>
</evidence>
<reference evidence="7 8" key="1">
    <citation type="submission" date="2018-05" db="EMBL/GenBank/DDBJ databases">
        <title>Genome sequencing and assembly of the regulated plant pathogen Lachnellula willkommii and related sister species for the development of diagnostic species identification markers.</title>
        <authorList>
            <person name="Giroux E."/>
            <person name="Bilodeau G."/>
        </authorList>
    </citation>
    <scope>NUCLEOTIDE SEQUENCE [LARGE SCALE GENOMIC DNA]</scope>
    <source>
        <strain evidence="7 8">CBS 197.66</strain>
    </source>
</reference>
<dbReference type="Pfam" id="PF01213">
    <property type="entry name" value="CAP_N-CM"/>
    <property type="match status" value="1"/>
</dbReference>
<evidence type="ECO:0000313" key="7">
    <source>
        <dbReference type="EMBL" id="TVY34411.1"/>
    </source>
</evidence>
<evidence type="ECO:0000256" key="2">
    <source>
        <dbReference type="ARBA" id="ARBA00054756"/>
    </source>
</evidence>
<dbReference type="PROSITE" id="PS51329">
    <property type="entry name" value="C_CAP_COFACTOR_C"/>
    <property type="match status" value="1"/>
</dbReference>
<evidence type="ECO:0000256" key="4">
    <source>
        <dbReference type="RuleBase" id="RU000647"/>
    </source>
</evidence>
<dbReference type="OrthoDB" id="77251at2759"/>
<dbReference type="Gene3D" id="1.25.40.330">
    <property type="entry name" value="Adenylate cyclase-associated CAP, N-terminal domain"/>
    <property type="match status" value="1"/>
</dbReference>
<feature type="region of interest" description="Disordered" evidence="5">
    <location>
        <begin position="258"/>
        <end position="307"/>
    </location>
</feature>
<protein>
    <recommendedName>
        <fullName evidence="3 4">Adenylyl cyclase-associated protein</fullName>
    </recommendedName>
</protein>
<dbReference type="InterPro" id="IPR036223">
    <property type="entry name" value="CAP_C_sf"/>
</dbReference>
<dbReference type="Proteomes" id="UP000462212">
    <property type="component" value="Unassembled WGS sequence"/>
</dbReference>
<feature type="compositionally biased region" description="Pro residues" evidence="5">
    <location>
        <begin position="264"/>
        <end position="291"/>
    </location>
</feature>
<feature type="region of interest" description="Disordered" evidence="5">
    <location>
        <begin position="327"/>
        <end position="381"/>
    </location>
</feature>
<dbReference type="AlphaFoldDB" id="A0A8H8RFI3"/>
<feature type="compositionally biased region" description="Low complexity" evidence="5">
    <location>
        <begin position="348"/>
        <end position="365"/>
    </location>
</feature>
<dbReference type="Pfam" id="PF08603">
    <property type="entry name" value="CAP_C"/>
    <property type="match status" value="1"/>
</dbReference>
<comment type="caution">
    <text evidence="7">The sequence shown here is derived from an EMBL/GenBank/DDBJ whole genome shotgun (WGS) entry which is preliminary data.</text>
</comment>
<dbReference type="InterPro" id="IPR001837">
    <property type="entry name" value="Adenylate_cyclase-assoc_CAP"/>
</dbReference>
<dbReference type="GO" id="GO:0003779">
    <property type="term" value="F:actin binding"/>
    <property type="evidence" value="ECO:0007669"/>
    <property type="project" value="InterPro"/>
</dbReference>
<dbReference type="Gene3D" id="2.160.20.70">
    <property type="match status" value="1"/>
</dbReference>
<dbReference type="InterPro" id="IPR013912">
    <property type="entry name" value="Adenylate_cyclase-assoc_CAP_C"/>
</dbReference>
<evidence type="ECO:0000259" key="6">
    <source>
        <dbReference type="PROSITE" id="PS51329"/>
    </source>
</evidence>
<name>A0A8H8RFI3_9HELO</name>
<feature type="region of interest" description="Disordered" evidence="5">
    <location>
        <begin position="38"/>
        <end position="68"/>
    </location>
</feature>
<proteinExistence type="inferred from homology"/>
<dbReference type="InterPro" id="IPR018106">
    <property type="entry name" value="CAP_CS_N"/>
</dbReference>
<feature type="domain" description="C-CAP/cofactor C-like" evidence="6">
    <location>
        <begin position="379"/>
        <end position="514"/>
    </location>
</feature>
<evidence type="ECO:0000256" key="3">
    <source>
        <dbReference type="ARBA" id="ARBA00072052"/>
    </source>
</evidence>
<dbReference type="FunFam" id="2.160.20.70:FF:000008">
    <property type="entry name" value="Adenylyl cyclase-associated protein"/>
    <property type="match status" value="1"/>
</dbReference>
<feature type="compositionally biased region" description="Pro residues" evidence="5">
    <location>
        <begin position="47"/>
        <end position="68"/>
    </location>
</feature>
<comment type="similarity">
    <text evidence="1 4">Belongs to the CAP family.</text>
</comment>
<dbReference type="InterPro" id="IPR053950">
    <property type="entry name" value="CAP_N"/>
</dbReference>
<dbReference type="InterPro" id="IPR013992">
    <property type="entry name" value="Adenylate_cyclase-assoc_CAP_N"/>
</dbReference>
<dbReference type="FunFam" id="1.25.40.330:FF:000001">
    <property type="entry name" value="Adenylyl cyclase-associated protein"/>
    <property type="match status" value="1"/>
</dbReference>
<dbReference type="GO" id="GO:0005737">
    <property type="term" value="C:cytoplasm"/>
    <property type="evidence" value="ECO:0007669"/>
    <property type="project" value="TreeGrafter"/>
</dbReference>
<dbReference type="Pfam" id="PF21938">
    <property type="entry name" value="CAP_N"/>
    <property type="match status" value="1"/>
</dbReference>
<dbReference type="GO" id="GO:0007015">
    <property type="term" value="P:actin filament organization"/>
    <property type="evidence" value="ECO:0007669"/>
    <property type="project" value="TreeGrafter"/>
</dbReference>
<sequence>MDDKVLPTVSRTELTAIIHRLEAATSRLEDMASSSIEAPKLNGTAPTPAPTGPLPPPPIISQTPPQPPKPVQALLPEVVEDFDTFLAGTVKKFVNLSDEIGGAIAEQASGVLRAFTAQRKFILITTKAKKPDQSSSQFLQMWKPIQEAATAVGDLRDANRGKPTYNQLSAVGESITVLAWVIVDPKPVKHVEEYLDQAKFWGNRVLKEYKDNRDPKQVEWVQAYYQIFKDLIEYIQHAFPQGIPWNPKGVSVEEAIKSVSQAPPSSPAPPAGGAGAPPPPPPPPGPPPPPMRFDEPKAAPVTDGGLGAVFSELNKGEAVTKGLRKVNADQMTHKNPSLRAGATVPTRSDSQSSVSSISRGKSPAPGKKPKPESMRTKKPPVKKLDGNKWIIENFENETEPIEIEASISHSILITKCSKTVIIVKGKANAISIDNSPRLSLVIDSLVSSVDVIKSANFALQVMGTLPTILMDSVDGAQVYLGKDSMSTEVFTSKCSGINLNIFGGEDEDYKEVPLPEQLRTVIGAGGKVISEIVEHAG</sequence>
<dbReference type="PANTHER" id="PTHR10652:SF0">
    <property type="entry name" value="ADENYLYL CYCLASE-ASSOCIATED PROTEIN"/>
    <property type="match status" value="1"/>
</dbReference>
<dbReference type="InterPro" id="IPR017901">
    <property type="entry name" value="C-CAP_CF_C-like"/>
</dbReference>
<keyword evidence="8" id="KW-1185">Reference proteome</keyword>
<organism evidence="7 8">
    <name type="scientific">Lachnellula subtilissima</name>
    <dbReference type="NCBI Taxonomy" id="602034"/>
    <lineage>
        <taxon>Eukaryota</taxon>
        <taxon>Fungi</taxon>
        <taxon>Dikarya</taxon>
        <taxon>Ascomycota</taxon>
        <taxon>Pezizomycotina</taxon>
        <taxon>Leotiomycetes</taxon>
        <taxon>Helotiales</taxon>
        <taxon>Lachnaceae</taxon>
        <taxon>Lachnellula</taxon>
    </lineage>
</organism>
<accession>A0A8H8RFI3</accession>
<comment type="function">
    <text evidence="2">The N-terminal domain binds to adenylyl cyclase, thereby enabling adenylyl cyclase to be activated by upstream regulatory signals, such as Ras. The C-terminal domain is required for normal cellular morphology and growth control.</text>
</comment>
<dbReference type="SUPFAM" id="SSF69340">
    <property type="entry name" value="C-terminal domain of adenylylcyclase associated protein"/>
    <property type="match status" value="1"/>
</dbReference>
<dbReference type="GO" id="GO:0008179">
    <property type="term" value="F:adenylate cyclase binding"/>
    <property type="evidence" value="ECO:0007669"/>
    <property type="project" value="TreeGrafter"/>
</dbReference>
<evidence type="ECO:0000256" key="1">
    <source>
        <dbReference type="ARBA" id="ARBA00007659"/>
    </source>
</evidence>
<dbReference type="InterPro" id="IPR006599">
    <property type="entry name" value="CARP_motif"/>
</dbReference>
<dbReference type="SUPFAM" id="SSF101278">
    <property type="entry name" value="N-terminal domain of adenylylcyclase associated protein, CAP"/>
    <property type="match status" value="1"/>
</dbReference>
<gene>
    <name evidence="7" type="primary">SRV2</name>
    <name evidence="7" type="ORF">LSUB1_G005297</name>
</gene>
<evidence type="ECO:0000256" key="5">
    <source>
        <dbReference type="SAM" id="MobiDB-lite"/>
    </source>
</evidence>
<dbReference type="GO" id="GO:0019933">
    <property type="term" value="P:cAMP-mediated signaling"/>
    <property type="evidence" value="ECO:0007669"/>
    <property type="project" value="TreeGrafter"/>
</dbReference>
<dbReference type="PANTHER" id="PTHR10652">
    <property type="entry name" value="ADENYLYL CYCLASE-ASSOCIATED PROTEIN"/>
    <property type="match status" value="1"/>
</dbReference>
<dbReference type="PROSITE" id="PS01088">
    <property type="entry name" value="CAP_1"/>
    <property type="match status" value="1"/>
</dbReference>
<dbReference type="EMBL" id="QGMJ01000647">
    <property type="protein sequence ID" value="TVY34411.1"/>
    <property type="molecule type" value="Genomic_DNA"/>
</dbReference>
<dbReference type="InterPro" id="IPR036222">
    <property type="entry name" value="CAP_N_sf"/>
</dbReference>
<dbReference type="SMART" id="SM00673">
    <property type="entry name" value="CARP"/>
    <property type="match status" value="2"/>
</dbReference>
<dbReference type="InterPro" id="IPR016098">
    <property type="entry name" value="CAP/MinC_C"/>
</dbReference>